<organism evidence="1 2">
    <name type="scientific">Nonomuraea rosea</name>
    <dbReference type="NCBI Taxonomy" id="638574"/>
    <lineage>
        <taxon>Bacteria</taxon>
        <taxon>Bacillati</taxon>
        <taxon>Actinomycetota</taxon>
        <taxon>Actinomycetes</taxon>
        <taxon>Streptosporangiales</taxon>
        <taxon>Streptosporangiaceae</taxon>
        <taxon>Nonomuraea</taxon>
    </lineage>
</organism>
<comment type="caution">
    <text evidence="1">The sequence shown here is derived from an EMBL/GenBank/DDBJ whole genome shotgun (WGS) entry which is preliminary data.</text>
</comment>
<dbReference type="EMBL" id="BAABDQ010000020">
    <property type="protein sequence ID" value="GAA3581931.1"/>
    <property type="molecule type" value="Genomic_DNA"/>
</dbReference>
<proteinExistence type="predicted"/>
<evidence type="ECO:0000313" key="2">
    <source>
        <dbReference type="Proteomes" id="UP001500630"/>
    </source>
</evidence>
<sequence>MLQRLSRAKHGLKMRAKLLTALMAAPRLLDYVACGGPLPESNAPRFARKSAASCRIHPFPFDAWVSQG</sequence>
<keyword evidence="2" id="KW-1185">Reference proteome</keyword>
<gene>
    <name evidence="1" type="ORF">GCM10022419_074350</name>
</gene>
<evidence type="ECO:0000313" key="1">
    <source>
        <dbReference type="EMBL" id="GAA3581931.1"/>
    </source>
</evidence>
<dbReference type="Proteomes" id="UP001500630">
    <property type="component" value="Unassembled WGS sequence"/>
</dbReference>
<accession>A0ABP6YG14</accession>
<protein>
    <submittedName>
        <fullName evidence="1">Uncharacterized protein</fullName>
    </submittedName>
</protein>
<name>A0ABP6YG14_9ACTN</name>
<reference evidence="2" key="1">
    <citation type="journal article" date="2019" name="Int. J. Syst. Evol. Microbiol.">
        <title>The Global Catalogue of Microorganisms (GCM) 10K type strain sequencing project: providing services to taxonomists for standard genome sequencing and annotation.</title>
        <authorList>
            <consortium name="The Broad Institute Genomics Platform"/>
            <consortium name="The Broad Institute Genome Sequencing Center for Infectious Disease"/>
            <person name="Wu L."/>
            <person name="Ma J."/>
        </authorList>
    </citation>
    <scope>NUCLEOTIDE SEQUENCE [LARGE SCALE GENOMIC DNA]</scope>
    <source>
        <strain evidence="2">JCM 17326</strain>
    </source>
</reference>